<sequence>MKIPDLGAIERHDNYNLVIRVEDSEIEIDEDICPICNSKISPIKLVQFKEDEIMYVFSKCPSKSCGKFFISEYKATSMAYAGQYAYSLNKSYPKNYITKEFDEIINKISPNFIEIYNQAEKAEQGELTEICGVGYRKALEFLVKDYCIKNNPDLEEEIKAKLLGKVINEYIENENIKECARRAVWIGNDETHYVRKWEDKEIKDLRKLIDLTINWILTEEKTKEYLNDMPK</sequence>
<evidence type="ECO:0000313" key="1">
    <source>
        <dbReference type="EMBL" id="AVP66042.1"/>
    </source>
</evidence>
<evidence type="ECO:0008006" key="3">
    <source>
        <dbReference type="Google" id="ProtNLM"/>
    </source>
</evidence>
<dbReference type="Proteomes" id="UP000238070">
    <property type="component" value="Chromosome"/>
</dbReference>
<protein>
    <recommendedName>
        <fullName evidence="3">DUF4145 domain-containing protein</fullName>
    </recommendedName>
</protein>
<gene>
    <name evidence="1" type="ORF">C3B64_18055</name>
</gene>
<accession>A0AAU8Z245</accession>
<proteinExistence type="predicted"/>
<name>A0AAU8Z245_CLOBO</name>
<dbReference type="EMBL" id="CP027776">
    <property type="protein sequence ID" value="AVP66042.1"/>
    <property type="molecule type" value="Genomic_DNA"/>
</dbReference>
<reference evidence="1 2" key="1">
    <citation type="submission" date="2018-01" db="EMBL/GenBank/DDBJ databases">
        <title>Genetic Diversity of Clostridium botulinum in seafood.</title>
        <authorList>
            <person name="Athira V."/>
            <person name="Arun Jyothi P.V."/>
            <person name="Lalitha K.V."/>
            <person name="Joseph T.C."/>
        </authorList>
    </citation>
    <scope>NUCLEOTIDE SEQUENCE [LARGE SCALE GENOMIC DNA]</scope>
    <source>
        <strain evidence="1 2">Mfbjulcb5</strain>
    </source>
</reference>
<dbReference type="AlphaFoldDB" id="A0AAU8Z245"/>
<evidence type="ECO:0000313" key="2">
    <source>
        <dbReference type="Proteomes" id="UP000238070"/>
    </source>
</evidence>
<organism evidence="1 2">
    <name type="scientific">Clostridium botulinum</name>
    <dbReference type="NCBI Taxonomy" id="1491"/>
    <lineage>
        <taxon>Bacteria</taxon>
        <taxon>Bacillati</taxon>
        <taxon>Bacillota</taxon>
        <taxon>Clostridia</taxon>
        <taxon>Eubacteriales</taxon>
        <taxon>Clostridiaceae</taxon>
        <taxon>Clostridium</taxon>
    </lineage>
</organism>